<comment type="subcellular location">
    <subcellularLocation>
        <location evidence="1">Nucleus</location>
    </subcellularLocation>
</comment>
<evidence type="ECO:0000256" key="2">
    <source>
        <dbReference type="ARBA" id="ARBA00022884"/>
    </source>
</evidence>
<dbReference type="Pfam" id="PF01585">
    <property type="entry name" value="G-patch"/>
    <property type="match status" value="1"/>
</dbReference>
<dbReference type="PANTHER" id="PTHR13948">
    <property type="entry name" value="RNA-BINDING PROTEIN"/>
    <property type="match status" value="1"/>
</dbReference>
<dbReference type="InterPro" id="IPR000504">
    <property type="entry name" value="RRM_dom"/>
</dbReference>
<dbReference type="SMART" id="SM00443">
    <property type="entry name" value="G_patch"/>
    <property type="match status" value="1"/>
</dbReference>
<keyword evidence="2 4" id="KW-0694">RNA-binding</keyword>
<feature type="compositionally biased region" description="Basic and acidic residues" evidence="5">
    <location>
        <begin position="469"/>
        <end position="485"/>
    </location>
</feature>
<feature type="domain" description="G-patch" evidence="7">
    <location>
        <begin position="667"/>
        <end position="713"/>
    </location>
</feature>
<evidence type="ECO:0000256" key="3">
    <source>
        <dbReference type="ARBA" id="ARBA00023242"/>
    </source>
</evidence>
<feature type="compositionally biased region" description="Basic and acidic residues" evidence="5">
    <location>
        <begin position="20"/>
        <end position="57"/>
    </location>
</feature>
<feature type="region of interest" description="Disordered" evidence="5">
    <location>
        <begin position="449"/>
        <end position="485"/>
    </location>
</feature>
<evidence type="ECO:0000313" key="8">
    <source>
        <dbReference type="EMBL" id="SOQ40053.1"/>
    </source>
</evidence>
<dbReference type="Gene3D" id="4.10.1060.10">
    <property type="entry name" value="Zinc finger, RanBP2-type"/>
    <property type="match status" value="1"/>
</dbReference>
<feature type="domain" description="RRM" evidence="6">
    <location>
        <begin position="217"/>
        <end position="305"/>
    </location>
</feature>
<dbReference type="AlphaFoldDB" id="A0A2H1VGS1"/>
<accession>A0A2H1VGS1</accession>
<dbReference type="Pfam" id="PF17780">
    <property type="entry name" value="OCRE"/>
    <property type="match status" value="1"/>
</dbReference>
<feature type="compositionally biased region" description="Basic and acidic residues" evidence="5">
    <location>
        <begin position="63"/>
        <end position="79"/>
    </location>
</feature>
<name>A0A2H1VGS1_SPOFR</name>
<feature type="region of interest" description="Disordered" evidence="5">
    <location>
        <begin position="20"/>
        <end position="79"/>
    </location>
</feature>
<dbReference type="EMBL" id="ODYU01002498">
    <property type="protein sequence ID" value="SOQ40053.1"/>
    <property type="molecule type" value="Genomic_DNA"/>
</dbReference>
<dbReference type="InterPro" id="IPR041591">
    <property type="entry name" value="OCRE"/>
</dbReference>
<dbReference type="SUPFAM" id="SSF54928">
    <property type="entry name" value="RNA-binding domain, RBD"/>
    <property type="match status" value="1"/>
</dbReference>
<evidence type="ECO:0000256" key="5">
    <source>
        <dbReference type="SAM" id="MobiDB-lite"/>
    </source>
</evidence>
<dbReference type="GO" id="GO:0005634">
    <property type="term" value="C:nucleus"/>
    <property type="evidence" value="ECO:0007669"/>
    <property type="project" value="UniProtKB-SubCell"/>
</dbReference>
<organism evidence="8">
    <name type="scientific">Spodoptera frugiperda</name>
    <name type="common">Fall armyworm</name>
    <dbReference type="NCBI Taxonomy" id="7108"/>
    <lineage>
        <taxon>Eukaryota</taxon>
        <taxon>Metazoa</taxon>
        <taxon>Ecdysozoa</taxon>
        <taxon>Arthropoda</taxon>
        <taxon>Hexapoda</taxon>
        <taxon>Insecta</taxon>
        <taxon>Pterygota</taxon>
        <taxon>Neoptera</taxon>
        <taxon>Endopterygota</taxon>
        <taxon>Lepidoptera</taxon>
        <taxon>Glossata</taxon>
        <taxon>Ditrysia</taxon>
        <taxon>Noctuoidea</taxon>
        <taxon>Noctuidae</taxon>
        <taxon>Amphipyrinae</taxon>
        <taxon>Spodoptera</taxon>
    </lineage>
</organism>
<evidence type="ECO:0000256" key="1">
    <source>
        <dbReference type="ARBA" id="ARBA00004123"/>
    </source>
</evidence>
<feature type="compositionally biased region" description="Basic and acidic residues" evidence="5">
    <location>
        <begin position="92"/>
        <end position="113"/>
    </location>
</feature>
<feature type="region of interest" description="Disordered" evidence="5">
    <location>
        <begin position="92"/>
        <end position="144"/>
    </location>
</feature>
<gene>
    <name evidence="8" type="ORF">SFRICE_010375</name>
</gene>
<evidence type="ECO:0000256" key="4">
    <source>
        <dbReference type="PROSITE-ProRule" id="PRU00176"/>
    </source>
</evidence>
<dbReference type="PANTHER" id="PTHR13948:SF3">
    <property type="entry name" value="FI21118P1"/>
    <property type="match status" value="1"/>
</dbReference>
<evidence type="ECO:0000259" key="7">
    <source>
        <dbReference type="PROSITE" id="PS50174"/>
    </source>
</evidence>
<sequence length="773" mass="88265">MEEMGLRRRTACTMSWRGRDERNTRWGDDDRWAEGRPRSPVWESRRSASPERREPRAERHHHDRFDRDRDRYDRDRDEDRERRDRYRRERYDRPRDRDRRRSPKRYDDRERDVPAPPSPPNISELDRKASSRSSSRSNSRDRMDLEYDNKYDSRDKHDDNQAINASPGDWFCKCGLYNFKRRQVCYRRNCQGKRSDGIVYGGDNDRNLLSESAGITKRLLFRRLDALTTEEKILEVIKERCSKTVLDSIAGITIGRETLTGASKCLAYINFNSIADSTAAHSELASLQPPLEIDGREVLVSFYNEPKKISKPPSADYSSYYAQMSNYNSSAQAMSEADRVNAAAAVAQSAISAAQARHLAWTPVSVPVFVTSTAQTAPTVKAPTGDGKTVYSPPDVRTFMYDETSGYYYDPATGLYYDGTSQYFYNSQTSQYMYWDAASNTYIAATQAQQNTEQPKLPNPPTATTENTIAKEPEEKKKKDKEDKVKVAKKIAKDMERWARTLNQKKENARSNIVMEQPLDVGASKGSADIGFSVLGSGPSLTHVREISPPPTGDDFLMKKVADTENTFDSDEGIIDWSKLTCLICKRRFPSADVLNKHKSLSDLHKQNLAEFRKKNDLIPQMNGYRDRAAERRMKFGEDETPIIRKRYDPPDSMPPPMAPHPPPSVVDTIGGKMLQKMGWSEGRGLGKEEQGRIAPIEAEQRPSLAGLGQKRGIYTPTPGETYRDTVKKLMIARYKEMLALKAPSEGRHSEITTFQMTLRLVRWLSLWLPCNV</sequence>
<dbReference type="InterPro" id="IPR035979">
    <property type="entry name" value="RBD_domain_sf"/>
</dbReference>
<dbReference type="Gene3D" id="3.30.70.330">
    <property type="match status" value="1"/>
</dbReference>
<dbReference type="CDD" id="cd16162">
    <property type="entry name" value="OCRE_RBM5_like"/>
    <property type="match status" value="1"/>
</dbReference>
<protein>
    <submittedName>
        <fullName evidence="8">SFRICE_010375</fullName>
    </submittedName>
</protein>
<dbReference type="InterPro" id="IPR000467">
    <property type="entry name" value="G_patch_dom"/>
</dbReference>
<dbReference type="GO" id="GO:0003723">
    <property type="term" value="F:RNA binding"/>
    <property type="evidence" value="ECO:0007669"/>
    <property type="project" value="UniProtKB-UniRule"/>
</dbReference>
<reference evidence="8" key="1">
    <citation type="submission" date="2016-07" db="EMBL/GenBank/DDBJ databases">
        <authorList>
            <person name="Bretaudeau A."/>
        </authorList>
    </citation>
    <scope>NUCLEOTIDE SEQUENCE</scope>
    <source>
        <strain evidence="8">Rice</strain>
        <tissue evidence="8">Whole body</tissue>
    </source>
</reference>
<dbReference type="PROSITE" id="PS50102">
    <property type="entry name" value="RRM"/>
    <property type="match status" value="1"/>
</dbReference>
<keyword evidence="3" id="KW-0539">Nucleus</keyword>
<evidence type="ECO:0000259" key="6">
    <source>
        <dbReference type="PROSITE" id="PS50102"/>
    </source>
</evidence>
<dbReference type="InterPro" id="IPR012677">
    <property type="entry name" value="Nucleotide-bd_a/b_plait_sf"/>
</dbReference>
<proteinExistence type="predicted"/>
<dbReference type="PROSITE" id="PS50174">
    <property type="entry name" value="G_PATCH"/>
    <property type="match status" value="1"/>
</dbReference>
<dbReference type="GO" id="GO:0000398">
    <property type="term" value="P:mRNA splicing, via spliceosome"/>
    <property type="evidence" value="ECO:0007669"/>
    <property type="project" value="TreeGrafter"/>
</dbReference>